<comment type="caution">
    <text evidence="1">The sequence shown here is derived from an EMBL/GenBank/DDBJ whole genome shotgun (WGS) entry which is preliminary data.</text>
</comment>
<dbReference type="AlphaFoldDB" id="X0XTX4"/>
<accession>X0XTX4</accession>
<feature type="non-terminal residue" evidence="1">
    <location>
        <position position="1"/>
    </location>
</feature>
<name>X0XTX4_9ZZZZ</name>
<gene>
    <name evidence="1" type="ORF">S01H1_69473</name>
</gene>
<protein>
    <submittedName>
        <fullName evidence="1">Uncharacterized protein</fullName>
    </submittedName>
</protein>
<evidence type="ECO:0000313" key="1">
    <source>
        <dbReference type="EMBL" id="GAG40068.1"/>
    </source>
</evidence>
<proteinExistence type="predicted"/>
<organism evidence="1">
    <name type="scientific">marine sediment metagenome</name>
    <dbReference type="NCBI Taxonomy" id="412755"/>
    <lineage>
        <taxon>unclassified sequences</taxon>
        <taxon>metagenomes</taxon>
        <taxon>ecological metagenomes</taxon>
    </lineage>
</organism>
<reference evidence="1" key="1">
    <citation type="journal article" date="2014" name="Front. Microbiol.">
        <title>High frequency of phylogenetically diverse reductive dehalogenase-homologous genes in deep subseafloor sedimentary metagenomes.</title>
        <authorList>
            <person name="Kawai M."/>
            <person name="Futagami T."/>
            <person name="Toyoda A."/>
            <person name="Takaki Y."/>
            <person name="Nishi S."/>
            <person name="Hori S."/>
            <person name="Arai W."/>
            <person name="Tsubouchi T."/>
            <person name="Morono Y."/>
            <person name="Uchiyama I."/>
            <person name="Ito T."/>
            <person name="Fujiyama A."/>
            <person name="Inagaki F."/>
            <person name="Takami H."/>
        </authorList>
    </citation>
    <scope>NUCLEOTIDE SEQUENCE</scope>
    <source>
        <strain evidence="1">Expedition CK06-06</strain>
    </source>
</reference>
<dbReference type="EMBL" id="BARS01046131">
    <property type="protein sequence ID" value="GAG40068.1"/>
    <property type="molecule type" value="Genomic_DNA"/>
</dbReference>
<sequence length="223" mass="25782">DQSGIKHITPDIFGAITTLRRTDFLFFISSSTINRFCENEDIRRYVNIAADDIRYMPYDHIHRAVCDYYRALLPADHEYYLAPFSIKKGANIYGLIFGSGHVYGIDKFLHTCWKADPERGEANYDIDDDRLTPEQPSLFDEMDKPKKLNSFKDRLTQAILDGRVRTNKDIYKSSLTCGCLPSHGKDVFRSLLKDKTLPKQKMPAVSYDAWKSDKEQVIELVNR</sequence>